<feature type="domain" description="PIN" evidence="1">
    <location>
        <begin position="12"/>
        <end position="151"/>
    </location>
</feature>
<reference evidence="2 3" key="1">
    <citation type="submission" date="2022-06" db="EMBL/GenBank/DDBJ databases">
        <authorList>
            <person name="Liu G."/>
        </authorList>
    </citation>
    <scope>NUCLEOTIDE SEQUENCE [LARGE SCALE GENOMIC DNA]</scope>
    <source>
        <strain evidence="2 3">E4</strain>
    </source>
</reference>
<evidence type="ECO:0000313" key="3">
    <source>
        <dbReference type="Proteomes" id="UP001056619"/>
    </source>
</evidence>
<keyword evidence="3" id="KW-1185">Reference proteome</keyword>
<dbReference type="Pfam" id="PF13638">
    <property type="entry name" value="PIN_4"/>
    <property type="match status" value="1"/>
</dbReference>
<dbReference type="Gene3D" id="3.40.50.1010">
    <property type="entry name" value="5'-nuclease"/>
    <property type="match status" value="1"/>
</dbReference>
<organism evidence="2 3">
    <name type="scientific">Qipengyuania citrea</name>
    <dbReference type="NCBI Taxonomy" id="225971"/>
    <lineage>
        <taxon>Bacteria</taxon>
        <taxon>Pseudomonadati</taxon>
        <taxon>Pseudomonadota</taxon>
        <taxon>Alphaproteobacteria</taxon>
        <taxon>Sphingomonadales</taxon>
        <taxon>Erythrobacteraceae</taxon>
        <taxon>Qipengyuania</taxon>
    </lineage>
</organism>
<evidence type="ECO:0000259" key="1">
    <source>
        <dbReference type="Pfam" id="PF13638"/>
    </source>
</evidence>
<accession>A0ABY4U1V9</accession>
<dbReference type="InterPro" id="IPR002716">
    <property type="entry name" value="PIN_dom"/>
</dbReference>
<proteinExistence type="predicted"/>
<protein>
    <submittedName>
        <fullName evidence="2">PIN domain-containing protein</fullName>
    </submittedName>
</protein>
<name>A0ABY4U1V9_9SPHN</name>
<dbReference type="Proteomes" id="UP001056619">
    <property type="component" value="Chromosome"/>
</dbReference>
<dbReference type="RefSeq" id="WP_301641279.1">
    <property type="nucleotide sequence ID" value="NZ_CP098494.1"/>
</dbReference>
<evidence type="ECO:0000313" key="2">
    <source>
        <dbReference type="EMBL" id="USA60104.1"/>
    </source>
</evidence>
<sequence>MPEPASSQPQIVVPDCNVLIHGKALHSLPWEEWGQEAIEILIVGPVLGELDAVKTRPGRPGRIAREISSEIRALLDKPSHEDVLREASPRVTRRLWLGQKEAREPLREGIDLGHGDQTIINRALWWLDAGRDVVFLTDDTLAAANAQEFGLPYRLLPQTWLRPAETDETQKETARLKAEIARLQASEPQLEGWFEDTDGQRIERIDATLKRYDALAPELVEELVTRVGQANPMARLTPPPAAKAPAQRTGAVDIAEIGRDFERHLSPLMARAIAKYEEDYAAWLERVRVQLRDLHITWRRRREWPSVLFMGVNKGNRPASKALVELVVGGNFTIRRPKKWTGDARKVDDRKRRAELSIPMPPALPIASTLAATLLGSANRDIFGPDRALFLDPLARLNTTRDADAFYWRTGKDEISGRMELECENWRHQREPEDFAFEIGGSDTESIEGVVTGTLSAANLSAAVQARLPVRIAFADQPLEPIAEQMVAEFERVSPRWRQAQKIVEPRDAQS</sequence>
<gene>
    <name evidence="2" type="ORF">NCF85_08190</name>
</gene>
<dbReference type="EMBL" id="CP098494">
    <property type="protein sequence ID" value="USA60104.1"/>
    <property type="molecule type" value="Genomic_DNA"/>
</dbReference>